<dbReference type="PANTHER" id="PTHR36933">
    <property type="entry name" value="SLL0788 PROTEIN"/>
    <property type="match status" value="1"/>
</dbReference>
<comment type="caution">
    <text evidence="2">The sequence shown here is derived from an EMBL/GenBank/DDBJ whole genome shotgun (WGS) entry which is preliminary data.</text>
</comment>
<protein>
    <submittedName>
        <fullName evidence="2">DUF305 domain-containing protein</fullName>
    </submittedName>
</protein>
<dbReference type="EMBL" id="JAEMNV010000007">
    <property type="protein sequence ID" value="MBJ8341450.1"/>
    <property type="molecule type" value="Genomic_DNA"/>
</dbReference>
<organism evidence="2 3">
    <name type="scientific">Antrihabitans stalagmiti</name>
    <dbReference type="NCBI Taxonomy" id="2799499"/>
    <lineage>
        <taxon>Bacteria</taxon>
        <taxon>Bacillati</taxon>
        <taxon>Actinomycetota</taxon>
        <taxon>Actinomycetes</taxon>
        <taxon>Mycobacteriales</taxon>
        <taxon>Nocardiaceae</taxon>
        <taxon>Antrihabitans</taxon>
    </lineage>
</organism>
<keyword evidence="3" id="KW-1185">Reference proteome</keyword>
<evidence type="ECO:0000313" key="2">
    <source>
        <dbReference type="EMBL" id="MBJ8341450.1"/>
    </source>
</evidence>
<dbReference type="Pfam" id="PF03713">
    <property type="entry name" value="DUF305"/>
    <property type="match status" value="1"/>
</dbReference>
<dbReference type="Gene3D" id="1.20.1260.10">
    <property type="match status" value="1"/>
</dbReference>
<name>A0A934NUL3_9NOCA</name>
<reference evidence="2" key="1">
    <citation type="submission" date="2020-12" db="EMBL/GenBank/DDBJ databases">
        <title>Antrihabitans popcorni sp. nov. and Antrihabitans auranticaus sp. nov., isolated from a larva cave.</title>
        <authorList>
            <person name="Lee S.D."/>
            <person name="Kim I.S."/>
        </authorList>
    </citation>
    <scope>NUCLEOTIDE SEQUENCE</scope>
    <source>
        <strain evidence="2">YC3-6</strain>
    </source>
</reference>
<evidence type="ECO:0000259" key="1">
    <source>
        <dbReference type="Pfam" id="PF03713"/>
    </source>
</evidence>
<feature type="domain" description="DUF305" evidence="1">
    <location>
        <begin position="50"/>
        <end position="204"/>
    </location>
</feature>
<dbReference type="InterPro" id="IPR012347">
    <property type="entry name" value="Ferritin-like"/>
</dbReference>
<dbReference type="AlphaFoldDB" id="A0A934NUL3"/>
<sequence>MRQLARNRLVRPVGIVLALLVVLAFGVALGDRLATSRTADENTVRLSATDIGYAQDMSVHHEQAIQLANTLTRDCDPQVRVLADRISAAQTAEIATMRGWLGLLELPFVPAHPMQWLDDDEPHDHGGATPMPGMASVDEITRLSTLRGAEAEVLFLQLMIRHHQGGIAMARSAVDLVDSEPIRRLARLLVADQGNEIGVMTAMLTVRGATPLSYP</sequence>
<dbReference type="PANTHER" id="PTHR36933:SF1">
    <property type="entry name" value="SLL0788 PROTEIN"/>
    <property type="match status" value="1"/>
</dbReference>
<gene>
    <name evidence="2" type="ORF">JGU71_21410</name>
</gene>
<proteinExistence type="predicted"/>
<accession>A0A934NUL3</accession>
<evidence type="ECO:0000313" key="3">
    <source>
        <dbReference type="Proteomes" id="UP000655868"/>
    </source>
</evidence>
<dbReference type="InterPro" id="IPR005183">
    <property type="entry name" value="DUF305_CopM-like"/>
</dbReference>
<dbReference type="Proteomes" id="UP000655868">
    <property type="component" value="Unassembled WGS sequence"/>
</dbReference>